<proteinExistence type="predicted"/>
<name>A0A8T2N0E9_9TELE</name>
<gene>
    <name evidence="2" type="ORF">JZ751_019944</name>
</gene>
<accession>A0A8T2N0E9</accession>
<evidence type="ECO:0000313" key="2">
    <source>
        <dbReference type="EMBL" id="KAG9331152.1"/>
    </source>
</evidence>
<evidence type="ECO:0000256" key="1">
    <source>
        <dbReference type="SAM" id="MobiDB-lite"/>
    </source>
</evidence>
<dbReference type="EMBL" id="JAFBMS010000376">
    <property type="protein sequence ID" value="KAG9331152.1"/>
    <property type="molecule type" value="Genomic_DNA"/>
</dbReference>
<sequence length="100" mass="11043">MRSSTSPADLHPLPLPLSGAFTTPTHSPHPDYPRPFCLNPVDYVFIKKGARSRDHAAAQHVTAKPLRSYDAPLKPPLQAVRRLSVKGISAKLFTNGLDWF</sequence>
<feature type="region of interest" description="Disordered" evidence="1">
    <location>
        <begin position="1"/>
        <end position="27"/>
    </location>
</feature>
<keyword evidence="3" id="KW-1185">Reference proteome</keyword>
<organism evidence="2 3">
    <name type="scientific">Albula glossodonta</name>
    <name type="common">roundjaw bonefish</name>
    <dbReference type="NCBI Taxonomy" id="121402"/>
    <lineage>
        <taxon>Eukaryota</taxon>
        <taxon>Metazoa</taxon>
        <taxon>Chordata</taxon>
        <taxon>Craniata</taxon>
        <taxon>Vertebrata</taxon>
        <taxon>Euteleostomi</taxon>
        <taxon>Actinopterygii</taxon>
        <taxon>Neopterygii</taxon>
        <taxon>Teleostei</taxon>
        <taxon>Albuliformes</taxon>
        <taxon>Albulidae</taxon>
        <taxon>Albula</taxon>
    </lineage>
</organism>
<evidence type="ECO:0000313" key="3">
    <source>
        <dbReference type="Proteomes" id="UP000824540"/>
    </source>
</evidence>
<reference evidence="2" key="1">
    <citation type="thesis" date="2021" institute="BYU ScholarsArchive" country="Provo, UT, USA">
        <title>Applications of and Algorithms for Genome Assembly and Genomic Analyses with an Emphasis on Marine Teleosts.</title>
        <authorList>
            <person name="Pickett B.D."/>
        </authorList>
    </citation>
    <scope>NUCLEOTIDE SEQUENCE</scope>
    <source>
        <strain evidence="2">HI-2016</strain>
    </source>
</reference>
<protein>
    <submittedName>
        <fullName evidence="2">Uncharacterized protein</fullName>
    </submittedName>
</protein>
<dbReference type="Proteomes" id="UP000824540">
    <property type="component" value="Unassembled WGS sequence"/>
</dbReference>
<dbReference type="AlphaFoldDB" id="A0A8T2N0E9"/>
<comment type="caution">
    <text evidence="2">The sequence shown here is derived from an EMBL/GenBank/DDBJ whole genome shotgun (WGS) entry which is preliminary data.</text>
</comment>